<sequence length="160" mass="18363">MPRFLVDVHLEVLIVDQEATTLLVDGKVSIIALRQHVQVVSVRKLGLHLDRLTVQMWTANRVDVAKVAVLATFPQPSLHARTSRLQIVVDNFKVLERWEQRVHRQLRNQKLDLLGRGQQPVPGIDAKLLAHALNHTIDLVFEIRRVVDYIKVRMADPGRR</sequence>
<accession>A0A8D8CBJ7</accession>
<dbReference type="AlphaFoldDB" id="A0A8D8CBJ7"/>
<dbReference type="EMBL" id="HBUE01117320">
    <property type="protein sequence ID" value="CAG6490972.1"/>
    <property type="molecule type" value="Transcribed_RNA"/>
</dbReference>
<protein>
    <submittedName>
        <fullName evidence="1">(northern house mosquito) hypothetical protein</fullName>
    </submittedName>
</protein>
<name>A0A8D8CBJ7_CULPI</name>
<dbReference type="EMBL" id="HBUE01117322">
    <property type="protein sequence ID" value="CAG6490974.1"/>
    <property type="molecule type" value="Transcribed_RNA"/>
</dbReference>
<dbReference type="EMBL" id="HBUE01117321">
    <property type="protein sequence ID" value="CAG6490973.1"/>
    <property type="molecule type" value="Transcribed_RNA"/>
</dbReference>
<dbReference type="EMBL" id="HBUE01117319">
    <property type="protein sequence ID" value="CAG6490971.1"/>
    <property type="molecule type" value="Transcribed_RNA"/>
</dbReference>
<reference evidence="1" key="1">
    <citation type="submission" date="2021-05" db="EMBL/GenBank/DDBJ databases">
        <authorList>
            <person name="Alioto T."/>
            <person name="Alioto T."/>
            <person name="Gomez Garrido J."/>
        </authorList>
    </citation>
    <scope>NUCLEOTIDE SEQUENCE</scope>
</reference>
<organism evidence="1">
    <name type="scientific">Culex pipiens</name>
    <name type="common">House mosquito</name>
    <dbReference type="NCBI Taxonomy" id="7175"/>
    <lineage>
        <taxon>Eukaryota</taxon>
        <taxon>Metazoa</taxon>
        <taxon>Ecdysozoa</taxon>
        <taxon>Arthropoda</taxon>
        <taxon>Hexapoda</taxon>
        <taxon>Insecta</taxon>
        <taxon>Pterygota</taxon>
        <taxon>Neoptera</taxon>
        <taxon>Endopterygota</taxon>
        <taxon>Diptera</taxon>
        <taxon>Nematocera</taxon>
        <taxon>Culicoidea</taxon>
        <taxon>Culicidae</taxon>
        <taxon>Culicinae</taxon>
        <taxon>Culicini</taxon>
        <taxon>Culex</taxon>
        <taxon>Culex</taxon>
    </lineage>
</organism>
<evidence type="ECO:0000313" key="1">
    <source>
        <dbReference type="EMBL" id="CAG6490973.1"/>
    </source>
</evidence>
<proteinExistence type="predicted"/>